<dbReference type="GO" id="GO:0008324">
    <property type="term" value="F:monoatomic cation transmembrane transporter activity"/>
    <property type="evidence" value="ECO:0007669"/>
    <property type="project" value="InterPro"/>
</dbReference>
<dbReference type="PROSITE" id="PS50956">
    <property type="entry name" value="HTH_ASNC_2"/>
    <property type="match status" value="1"/>
</dbReference>
<evidence type="ECO:0000259" key="4">
    <source>
        <dbReference type="PROSITE" id="PS50956"/>
    </source>
</evidence>
<dbReference type="InterPro" id="IPR036390">
    <property type="entry name" value="WH_DNA-bd_sf"/>
</dbReference>
<dbReference type="GO" id="GO:0006813">
    <property type="term" value="P:potassium ion transport"/>
    <property type="evidence" value="ECO:0007669"/>
    <property type="project" value="InterPro"/>
</dbReference>
<sequence length="278" mass="30836">MLGIHLGIDHFGGNDRQNRLASVRVDPYMGYRLDEIDKRIIYYLMKNARDTSAPQIADEVNVSAGTIRNRIQQMQEHGIITGFHANIDFEHIDGRLTSLFSCTANIPMSESLARQILDIPGVVNIRELMTGRGNIQVKAVGEGTTDLSRIAHELTDRGLEIEDEDLIQNERFHSYHQFGPDEREGHVSLTDLVSLSGKADIVELVIEPNAPVVNKTLSEAGQEGLIDDELLVIAIERNESVLTPKGGTFIQPNDVVTVFSRDGMSEEALRGFTEAESN</sequence>
<dbReference type="Gene3D" id="1.10.10.10">
    <property type="entry name" value="Winged helix-like DNA-binding domain superfamily/Winged helix DNA-binding domain"/>
    <property type="match status" value="1"/>
</dbReference>
<dbReference type="InterPro" id="IPR011991">
    <property type="entry name" value="ArsR-like_HTH"/>
</dbReference>
<keyword evidence="2" id="KW-0238">DNA-binding</keyword>
<dbReference type="Proteomes" id="UP001501729">
    <property type="component" value="Unassembled WGS sequence"/>
</dbReference>
<feature type="domain" description="HTH asnC-type" evidence="4">
    <location>
        <begin position="33"/>
        <end position="96"/>
    </location>
</feature>
<gene>
    <name evidence="6" type="ORF">GCM10025751_23620</name>
</gene>
<reference evidence="6 7" key="1">
    <citation type="journal article" date="2019" name="Int. J. Syst. Evol. Microbiol.">
        <title>The Global Catalogue of Microorganisms (GCM) 10K type strain sequencing project: providing services to taxonomists for standard genome sequencing and annotation.</title>
        <authorList>
            <consortium name="The Broad Institute Genomics Platform"/>
            <consortium name="The Broad Institute Genome Sequencing Center for Infectious Disease"/>
            <person name="Wu L."/>
            <person name="Ma J."/>
        </authorList>
    </citation>
    <scope>NUCLEOTIDE SEQUENCE [LARGE SCALE GENOMIC DNA]</scope>
    <source>
        <strain evidence="6 7">JCM 17504</strain>
    </source>
</reference>
<dbReference type="InterPro" id="IPR006037">
    <property type="entry name" value="RCK_C"/>
</dbReference>
<dbReference type="InterPro" id="IPR036721">
    <property type="entry name" value="RCK_C_sf"/>
</dbReference>
<dbReference type="SUPFAM" id="SSF46785">
    <property type="entry name" value="Winged helix' DNA-binding domain"/>
    <property type="match status" value="1"/>
</dbReference>
<dbReference type="PROSITE" id="PS00519">
    <property type="entry name" value="HTH_ASNC_1"/>
    <property type="match status" value="1"/>
</dbReference>
<dbReference type="InterPro" id="IPR019888">
    <property type="entry name" value="Tscrpt_reg_AsnC-like"/>
</dbReference>
<dbReference type="CDD" id="cd00090">
    <property type="entry name" value="HTH_ARSR"/>
    <property type="match status" value="1"/>
</dbReference>
<dbReference type="GO" id="GO:0005829">
    <property type="term" value="C:cytosol"/>
    <property type="evidence" value="ECO:0007669"/>
    <property type="project" value="TreeGrafter"/>
</dbReference>
<dbReference type="InterPro" id="IPR019885">
    <property type="entry name" value="Tscrpt_reg_HTH_AsnC-type_CS"/>
</dbReference>
<keyword evidence="3" id="KW-0804">Transcription</keyword>
<dbReference type="SMART" id="SM00344">
    <property type="entry name" value="HTH_ASNC"/>
    <property type="match status" value="1"/>
</dbReference>
<evidence type="ECO:0000256" key="3">
    <source>
        <dbReference type="ARBA" id="ARBA00023163"/>
    </source>
</evidence>
<dbReference type="GO" id="GO:0043565">
    <property type="term" value="F:sequence-specific DNA binding"/>
    <property type="evidence" value="ECO:0007669"/>
    <property type="project" value="InterPro"/>
</dbReference>
<evidence type="ECO:0000313" key="6">
    <source>
        <dbReference type="EMBL" id="GAA5050072.1"/>
    </source>
</evidence>
<dbReference type="PRINTS" id="PR00033">
    <property type="entry name" value="HTHASNC"/>
</dbReference>
<dbReference type="GO" id="GO:0043200">
    <property type="term" value="P:response to amino acid"/>
    <property type="evidence" value="ECO:0007669"/>
    <property type="project" value="TreeGrafter"/>
</dbReference>
<dbReference type="SUPFAM" id="SSF116726">
    <property type="entry name" value="TrkA C-terminal domain-like"/>
    <property type="match status" value="1"/>
</dbReference>
<dbReference type="InterPro" id="IPR000485">
    <property type="entry name" value="AsnC-type_HTH_dom"/>
</dbReference>
<dbReference type="InterPro" id="IPR036388">
    <property type="entry name" value="WH-like_DNA-bd_sf"/>
</dbReference>
<dbReference type="AlphaFoldDB" id="A0AAV3UGZ8"/>
<comment type="caution">
    <text evidence="6">The sequence shown here is derived from an EMBL/GenBank/DDBJ whole genome shotgun (WGS) entry which is preliminary data.</text>
</comment>
<feature type="domain" description="RCK C-terminal" evidence="5">
    <location>
        <begin position="187"/>
        <end position="275"/>
    </location>
</feature>
<dbReference type="PANTHER" id="PTHR30154">
    <property type="entry name" value="LEUCINE-RESPONSIVE REGULATORY PROTEIN"/>
    <property type="match status" value="1"/>
</dbReference>
<keyword evidence="7" id="KW-1185">Reference proteome</keyword>
<dbReference type="Pfam" id="PF02080">
    <property type="entry name" value="TrkA_C"/>
    <property type="match status" value="1"/>
</dbReference>
<evidence type="ECO:0000313" key="7">
    <source>
        <dbReference type="Proteomes" id="UP001501729"/>
    </source>
</evidence>
<dbReference type="Pfam" id="PF13412">
    <property type="entry name" value="HTH_24"/>
    <property type="match status" value="1"/>
</dbReference>
<proteinExistence type="predicted"/>
<accession>A0AAV3UGZ8</accession>
<dbReference type="PANTHER" id="PTHR30154:SF34">
    <property type="entry name" value="TRANSCRIPTIONAL REGULATOR AZLB"/>
    <property type="match status" value="1"/>
</dbReference>
<dbReference type="EMBL" id="BAABKX010000007">
    <property type="protein sequence ID" value="GAA5050072.1"/>
    <property type="molecule type" value="Genomic_DNA"/>
</dbReference>
<dbReference type="PROSITE" id="PS51202">
    <property type="entry name" value="RCK_C"/>
    <property type="match status" value="1"/>
</dbReference>
<evidence type="ECO:0000256" key="2">
    <source>
        <dbReference type="ARBA" id="ARBA00023125"/>
    </source>
</evidence>
<protein>
    <submittedName>
        <fullName evidence="6">Lrp/AsnC family transcriptional regulator</fullName>
    </submittedName>
</protein>
<dbReference type="Gene3D" id="3.30.70.1450">
    <property type="entry name" value="Regulator of K+ conductance, C-terminal domain"/>
    <property type="match status" value="1"/>
</dbReference>
<organism evidence="6 7">
    <name type="scientific">Haladaptatus pallidirubidus</name>
    <dbReference type="NCBI Taxonomy" id="1008152"/>
    <lineage>
        <taxon>Archaea</taxon>
        <taxon>Methanobacteriati</taxon>
        <taxon>Methanobacteriota</taxon>
        <taxon>Stenosarchaea group</taxon>
        <taxon>Halobacteria</taxon>
        <taxon>Halobacteriales</taxon>
        <taxon>Haladaptataceae</taxon>
        <taxon>Haladaptatus</taxon>
    </lineage>
</organism>
<evidence type="ECO:0000259" key="5">
    <source>
        <dbReference type="PROSITE" id="PS51202"/>
    </source>
</evidence>
<name>A0AAV3UGZ8_9EURY</name>
<evidence type="ECO:0000256" key="1">
    <source>
        <dbReference type="ARBA" id="ARBA00023015"/>
    </source>
</evidence>
<keyword evidence="1" id="KW-0805">Transcription regulation</keyword>